<keyword evidence="2 4" id="KW-0863">Zinc-finger</keyword>
<protein>
    <recommendedName>
        <fullName evidence="7">RING-type domain-containing protein</fullName>
    </recommendedName>
</protein>
<evidence type="ECO:0000256" key="1">
    <source>
        <dbReference type="ARBA" id="ARBA00022723"/>
    </source>
</evidence>
<evidence type="ECO:0000256" key="4">
    <source>
        <dbReference type="PROSITE-ProRule" id="PRU00175"/>
    </source>
</evidence>
<sequence length="657" mass="71986">MSTSAVSSVETLSFYCHTCSARFSLHAPSSPFYPPLCPSCRGDYLDDSPTPPQPVLPPPPHPRAVTWPSATSSTPLLPPPIASSSSSPSSTALTSRSSFVHNRGDHDLLPPPLPPWLLQPPASHDRWSHSLSPSDCQPRLPPPAAPRVTLSPSSSSTSTQAPLTLGSSTRPPPPSSNDAWEYFFGASDLVVATGKEGPPLNMSLRQACRQFRVLCPQEEQRRRSSPALSPILSACSSVSSSACSSPLLASPPLYRQHQGELQLEPFPPALSPSTTVETMPTSPPPPPWDSPLHGAWDDDYNFSLSGSDYESPPRPPPLPPWPPISAYEATFESSLQRQGLPPISANEDTFETSLQSHGWPAAPSSVSAYDATFHTPLQRGGSQPAPAESIAALPTVIVNDTELVCPICTDPLLASAPARRLPCSHLYHSDCIVTWLSLRNSCPVCRGSIPMFHSTDADIASSSSPLSLHLTPSGRRRSLQGTSRIRRICSSGRRSRGGGPAARRVRGVGGGGASAIVDAFVADEQQDQEVERQHREEARRQREAERQHRWEVRQQQGWEQLALWRLMREEQQRQDEVYERRRLAEMQLRLRRQELDHRRRREELEQQLRQEAVAADRAAYLTFVAERAAGDRRRRSSGESIRESSGRSSTSIEPGGQ</sequence>
<accession>A0AAD8W3I7</accession>
<feature type="region of interest" description="Disordered" evidence="6">
    <location>
        <begin position="525"/>
        <end position="546"/>
    </location>
</feature>
<dbReference type="GO" id="GO:0008270">
    <property type="term" value="F:zinc ion binding"/>
    <property type="evidence" value="ECO:0007669"/>
    <property type="project" value="UniProtKB-KW"/>
</dbReference>
<feature type="coiled-coil region" evidence="5">
    <location>
        <begin position="583"/>
        <end position="610"/>
    </location>
</feature>
<dbReference type="PANTHER" id="PTHR15710">
    <property type="entry name" value="E3 UBIQUITIN-PROTEIN LIGASE PRAJA"/>
    <property type="match status" value="1"/>
</dbReference>
<feature type="region of interest" description="Disordered" evidence="6">
    <location>
        <begin position="264"/>
        <end position="286"/>
    </location>
</feature>
<keyword evidence="9" id="KW-1185">Reference proteome</keyword>
<evidence type="ECO:0000256" key="5">
    <source>
        <dbReference type="SAM" id="Coils"/>
    </source>
</evidence>
<evidence type="ECO:0000313" key="8">
    <source>
        <dbReference type="EMBL" id="KAK1631246.1"/>
    </source>
</evidence>
<evidence type="ECO:0000256" key="2">
    <source>
        <dbReference type="ARBA" id="ARBA00022771"/>
    </source>
</evidence>
<dbReference type="PROSITE" id="PS50089">
    <property type="entry name" value="ZF_RING_2"/>
    <property type="match status" value="1"/>
</dbReference>
<dbReference type="GO" id="GO:0061630">
    <property type="term" value="F:ubiquitin protein ligase activity"/>
    <property type="evidence" value="ECO:0007669"/>
    <property type="project" value="TreeGrafter"/>
</dbReference>
<dbReference type="InterPro" id="IPR001841">
    <property type="entry name" value="Znf_RING"/>
</dbReference>
<dbReference type="PANTHER" id="PTHR15710:SF104">
    <property type="entry name" value="RING-TYPE DOMAIN-CONTAINING PROTEIN"/>
    <property type="match status" value="1"/>
</dbReference>
<evidence type="ECO:0000256" key="6">
    <source>
        <dbReference type="SAM" id="MobiDB-lite"/>
    </source>
</evidence>
<dbReference type="Proteomes" id="UP001231189">
    <property type="component" value="Unassembled WGS sequence"/>
</dbReference>
<dbReference type="InterPro" id="IPR013083">
    <property type="entry name" value="Znf_RING/FYVE/PHD"/>
</dbReference>
<evidence type="ECO:0000256" key="3">
    <source>
        <dbReference type="ARBA" id="ARBA00022833"/>
    </source>
</evidence>
<feature type="compositionally biased region" description="Basic and acidic residues" evidence="6">
    <location>
        <begin position="628"/>
        <end position="645"/>
    </location>
</feature>
<feature type="domain" description="RING-type" evidence="7">
    <location>
        <begin position="405"/>
        <end position="446"/>
    </location>
</feature>
<keyword evidence="1" id="KW-0479">Metal-binding</keyword>
<keyword evidence="5" id="KW-0175">Coiled coil</keyword>
<name>A0AAD8W3I7_LOLMU</name>
<reference evidence="8" key="1">
    <citation type="submission" date="2023-07" db="EMBL/GenBank/DDBJ databases">
        <title>A chromosome-level genome assembly of Lolium multiflorum.</title>
        <authorList>
            <person name="Chen Y."/>
            <person name="Copetti D."/>
            <person name="Kolliker R."/>
            <person name="Studer B."/>
        </authorList>
    </citation>
    <scope>NUCLEOTIDE SEQUENCE</scope>
    <source>
        <strain evidence="8">02402/16</strain>
        <tissue evidence="8">Leaf</tissue>
    </source>
</reference>
<organism evidence="8 9">
    <name type="scientific">Lolium multiflorum</name>
    <name type="common">Italian ryegrass</name>
    <name type="synonym">Lolium perenne subsp. multiflorum</name>
    <dbReference type="NCBI Taxonomy" id="4521"/>
    <lineage>
        <taxon>Eukaryota</taxon>
        <taxon>Viridiplantae</taxon>
        <taxon>Streptophyta</taxon>
        <taxon>Embryophyta</taxon>
        <taxon>Tracheophyta</taxon>
        <taxon>Spermatophyta</taxon>
        <taxon>Magnoliopsida</taxon>
        <taxon>Liliopsida</taxon>
        <taxon>Poales</taxon>
        <taxon>Poaceae</taxon>
        <taxon>BOP clade</taxon>
        <taxon>Pooideae</taxon>
        <taxon>Poodae</taxon>
        <taxon>Poeae</taxon>
        <taxon>Poeae Chloroplast Group 2 (Poeae type)</taxon>
        <taxon>Loliodinae</taxon>
        <taxon>Loliinae</taxon>
        <taxon>Lolium</taxon>
    </lineage>
</organism>
<dbReference type="Gene3D" id="3.30.40.10">
    <property type="entry name" value="Zinc/RING finger domain, C3HC4 (zinc finger)"/>
    <property type="match status" value="1"/>
</dbReference>
<feature type="compositionally biased region" description="Low complexity" evidence="6">
    <location>
        <begin position="82"/>
        <end position="98"/>
    </location>
</feature>
<dbReference type="GO" id="GO:0005737">
    <property type="term" value="C:cytoplasm"/>
    <property type="evidence" value="ECO:0007669"/>
    <property type="project" value="TreeGrafter"/>
</dbReference>
<feature type="region of interest" description="Disordered" evidence="6">
    <location>
        <begin position="490"/>
        <end position="509"/>
    </location>
</feature>
<dbReference type="SMART" id="SM00184">
    <property type="entry name" value="RING"/>
    <property type="match status" value="1"/>
</dbReference>
<proteinExistence type="predicted"/>
<dbReference type="EMBL" id="JAUUTY010000005">
    <property type="protein sequence ID" value="KAK1631246.1"/>
    <property type="molecule type" value="Genomic_DNA"/>
</dbReference>
<dbReference type="AlphaFoldDB" id="A0AAD8W3I7"/>
<feature type="compositionally biased region" description="Basic and acidic residues" evidence="6">
    <location>
        <begin position="529"/>
        <end position="546"/>
    </location>
</feature>
<evidence type="ECO:0000259" key="7">
    <source>
        <dbReference type="PROSITE" id="PS50089"/>
    </source>
</evidence>
<comment type="caution">
    <text evidence="8">The sequence shown here is derived from an EMBL/GenBank/DDBJ whole genome shotgun (WGS) entry which is preliminary data.</text>
</comment>
<gene>
    <name evidence="8" type="ORF">QYE76_005561</name>
</gene>
<keyword evidence="3" id="KW-0862">Zinc</keyword>
<feature type="region of interest" description="Disordered" evidence="6">
    <location>
        <begin position="625"/>
        <end position="657"/>
    </location>
</feature>
<dbReference type="SUPFAM" id="SSF57850">
    <property type="entry name" value="RING/U-box"/>
    <property type="match status" value="1"/>
</dbReference>
<evidence type="ECO:0000313" key="9">
    <source>
        <dbReference type="Proteomes" id="UP001231189"/>
    </source>
</evidence>
<dbReference type="GO" id="GO:0016567">
    <property type="term" value="P:protein ubiquitination"/>
    <property type="evidence" value="ECO:0007669"/>
    <property type="project" value="TreeGrafter"/>
</dbReference>
<feature type="compositionally biased region" description="Pro residues" evidence="6">
    <location>
        <begin position="49"/>
        <end position="62"/>
    </location>
</feature>
<feature type="compositionally biased region" description="Low complexity" evidence="6">
    <location>
        <begin position="271"/>
        <end position="280"/>
    </location>
</feature>
<dbReference type="Pfam" id="PF13639">
    <property type="entry name" value="zf-RING_2"/>
    <property type="match status" value="1"/>
</dbReference>
<feature type="compositionally biased region" description="Pro residues" evidence="6">
    <location>
        <begin position="109"/>
        <end position="118"/>
    </location>
</feature>
<feature type="region of interest" description="Disordered" evidence="6">
    <location>
        <begin position="48"/>
        <end position="179"/>
    </location>
</feature>
<feature type="compositionally biased region" description="Low complexity" evidence="6">
    <location>
        <begin position="149"/>
        <end position="165"/>
    </location>
</feature>